<evidence type="ECO:0000313" key="11">
    <source>
        <dbReference type="EMBL" id="KAF2116579.1"/>
    </source>
</evidence>
<keyword evidence="6" id="KW-0819">tRNA processing</keyword>
<keyword evidence="5" id="KW-0949">S-adenosyl-L-methionine</keyword>
<evidence type="ECO:0000256" key="7">
    <source>
        <dbReference type="ARBA" id="ARBA00030554"/>
    </source>
</evidence>
<feature type="compositionally biased region" description="Basic and acidic residues" evidence="9">
    <location>
        <begin position="270"/>
        <end position="288"/>
    </location>
</feature>
<evidence type="ECO:0000256" key="9">
    <source>
        <dbReference type="SAM" id="MobiDB-lite"/>
    </source>
</evidence>
<dbReference type="GO" id="GO:0032259">
    <property type="term" value="P:methylation"/>
    <property type="evidence" value="ECO:0007669"/>
    <property type="project" value="UniProtKB-KW"/>
</dbReference>
<feature type="compositionally biased region" description="Polar residues" evidence="9">
    <location>
        <begin position="297"/>
        <end position="311"/>
    </location>
</feature>
<organism evidence="11 12">
    <name type="scientific">Lophiotrema nucula</name>
    <dbReference type="NCBI Taxonomy" id="690887"/>
    <lineage>
        <taxon>Eukaryota</taxon>
        <taxon>Fungi</taxon>
        <taxon>Dikarya</taxon>
        <taxon>Ascomycota</taxon>
        <taxon>Pezizomycotina</taxon>
        <taxon>Dothideomycetes</taxon>
        <taxon>Pleosporomycetidae</taxon>
        <taxon>Pleosporales</taxon>
        <taxon>Lophiotremataceae</taxon>
        <taxon>Lophiotrema</taxon>
    </lineage>
</organism>
<dbReference type="InterPro" id="IPR036602">
    <property type="entry name" value="tRNA_yW-synthesising-like_sf"/>
</dbReference>
<dbReference type="GO" id="GO:0008168">
    <property type="term" value="F:methyltransferase activity"/>
    <property type="evidence" value="ECO:0007669"/>
    <property type="project" value="UniProtKB-KW"/>
</dbReference>
<reference evidence="11" key="1">
    <citation type="journal article" date="2020" name="Stud. Mycol.">
        <title>101 Dothideomycetes genomes: a test case for predicting lifestyles and emergence of pathogens.</title>
        <authorList>
            <person name="Haridas S."/>
            <person name="Albert R."/>
            <person name="Binder M."/>
            <person name="Bloem J."/>
            <person name="Labutti K."/>
            <person name="Salamov A."/>
            <person name="Andreopoulos B."/>
            <person name="Baker S."/>
            <person name="Barry K."/>
            <person name="Bills G."/>
            <person name="Bluhm B."/>
            <person name="Cannon C."/>
            <person name="Castanera R."/>
            <person name="Culley D."/>
            <person name="Daum C."/>
            <person name="Ezra D."/>
            <person name="Gonzalez J."/>
            <person name="Henrissat B."/>
            <person name="Kuo A."/>
            <person name="Liang C."/>
            <person name="Lipzen A."/>
            <person name="Lutzoni F."/>
            <person name="Magnuson J."/>
            <person name="Mondo S."/>
            <person name="Nolan M."/>
            <person name="Ohm R."/>
            <person name="Pangilinan J."/>
            <person name="Park H.-J."/>
            <person name="Ramirez L."/>
            <person name="Alfaro M."/>
            <person name="Sun H."/>
            <person name="Tritt A."/>
            <person name="Yoshinaga Y."/>
            <person name="Zwiers L.-H."/>
            <person name="Turgeon B."/>
            <person name="Goodwin S."/>
            <person name="Spatafora J."/>
            <person name="Crous P."/>
            <person name="Grigoriev I."/>
        </authorList>
    </citation>
    <scope>NUCLEOTIDE SEQUENCE</scope>
    <source>
        <strain evidence="11">CBS 627.86</strain>
    </source>
</reference>
<dbReference type="PANTHER" id="PTHR48418:SF1">
    <property type="entry name" value="TRNA WYBUTOSINE-SYNTHESIZING PROTEIN 3"/>
    <property type="match status" value="1"/>
</dbReference>
<name>A0A6A5ZAP2_9PLEO</name>
<feature type="domain" description="tRNA wybutosine-synthesizing protein" evidence="10">
    <location>
        <begin position="8"/>
        <end position="245"/>
    </location>
</feature>
<comment type="similarity">
    <text evidence="1">Belongs to the TYW3 family.</text>
</comment>
<dbReference type="InterPro" id="IPR003827">
    <property type="entry name" value="tRNA_yW-synthesising"/>
</dbReference>
<evidence type="ECO:0000256" key="5">
    <source>
        <dbReference type="ARBA" id="ARBA00022691"/>
    </source>
</evidence>
<dbReference type="Proteomes" id="UP000799770">
    <property type="component" value="Unassembled WGS sequence"/>
</dbReference>
<evidence type="ECO:0000256" key="4">
    <source>
        <dbReference type="ARBA" id="ARBA00022679"/>
    </source>
</evidence>
<sequence length="320" mass="34911">MVSRFESKKRKILEQLNTAASDYHDLSPKGSVDELIMPLIDAINRTDGLVTTSSCSGRMSVFLEGKKRGTGNHEQLYGSEDARAGPGGKGGGSWLYISHDPYKAALECSPDSQYMPMFGLQSRSSTLPKPPDPNTRYIHLKFEPMILHVLTASTDLSQRVLTAALSSGFRESGAVGLAPFKSGEVNPLVAIRSTGYSFDAIIGRQDQNGTNIALVDESYLGILIGIANDRFTVNAERIERLRLAFLQQFAMEQGIPVASSTDTNSNRRKPAWEDSETRKGRLKEEGLARQHALQVIAATTSSEDVSSTPERPTSLGDLFN</sequence>
<evidence type="ECO:0000313" key="12">
    <source>
        <dbReference type="Proteomes" id="UP000799770"/>
    </source>
</evidence>
<comment type="catalytic activity">
    <reaction evidence="8">
        <text>4-demethyl-7-[(3S)-3-amino-3-carboxypropyl]wyosine(37) in tRNA(Phe) + S-adenosyl-L-methionine = 7-[(3S)-3-amino-3-carboxypropyl]wyosine(37) in tRNA(Phe) + S-adenosyl-L-homocysteine + H(+)</text>
        <dbReference type="Rhea" id="RHEA:36635"/>
        <dbReference type="Rhea" id="RHEA-COMP:10378"/>
        <dbReference type="Rhea" id="RHEA-COMP:10379"/>
        <dbReference type="ChEBI" id="CHEBI:15378"/>
        <dbReference type="ChEBI" id="CHEBI:57856"/>
        <dbReference type="ChEBI" id="CHEBI:59789"/>
        <dbReference type="ChEBI" id="CHEBI:73543"/>
        <dbReference type="ChEBI" id="CHEBI:73550"/>
        <dbReference type="EC" id="2.1.1.282"/>
    </reaction>
</comment>
<accession>A0A6A5ZAP2</accession>
<dbReference type="PANTHER" id="PTHR48418">
    <property type="entry name" value="TRNA WYBUTOSINE-SYNTHESIZING PROTEIN 3"/>
    <property type="match status" value="1"/>
</dbReference>
<evidence type="ECO:0000259" key="10">
    <source>
        <dbReference type="Pfam" id="PF02676"/>
    </source>
</evidence>
<gene>
    <name evidence="11" type="ORF">BDV96DRAFT_491002</name>
</gene>
<evidence type="ECO:0000256" key="6">
    <source>
        <dbReference type="ARBA" id="ARBA00022694"/>
    </source>
</evidence>
<dbReference type="EC" id="2.1.1.282" evidence="2"/>
<dbReference type="SUPFAM" id="SSF111278">
    <property type="entry name" value="SSo0622-like"/>
    <property type="match status" value="1"/>
</dbReference>
<keyword evidence="3 11" id="KW-0489">Methyltransferase</keyword>
<dbReference type="Gene3D" id="3.30.1960.10">
    <property type="entry name" value="tRNA wybutosine-synthesizing-like"/>
    <property type="match status" value="1"/>
</dbReference>
<dbReference type="Pfam" id="PF02676">
    <property type="entry name" value="TYW3"/>
    <property type="match status" value="1"/>
</dbReference>
<dbReference type="OrthoDB" id="263283at2759"/>
<dbReference type="EMBL" id="ML977320">
    <property type="protein sequence ID" value="KAF2116579.1"/>
    <property type="molecule type" value="Genomic_DNA"/>
</dbReference>
<evidence type="ECO:0000256" key="3">
    <source>
        <dbReference type="ARBA" id="ARBA00022603"/>
    </source>
</evidence>
<feature type="region of interest" description="Disordered" evidence="9">
    <location>
        <begin position="257"/>
        <end position="320"/>
    </location>
</feature>
<proteinExistence type="inferred from homology"/>
<evidence type="ECO:0000256" key="8">
    <source>
        <dbReference type="ARBA" id="ARBA00049202"/>
    </source>
</evidence>
<evidence type="ECO:0000256" key="2">
    <source>
        <dbReference type="ARBA" id="ARBA00012750"/>
    </source>
</evidence>
<protein>
    <recommendedName>
        <fullName evidence="2">tRNA(Phe) 7-[(3-amino-3-carboxypropyl)-4-demethylwyosine(37)-N(4)]-methyltransferase</fullName>
        <ecNumber evidence="2">2.1.1.282</ecNumber>
    </recommendedName>
    <alternativeName>
        <fullName evidence="7">tRNA(Phe) 7-((3-amino-3-carboxypropyl)-4-demethylwyosine(37)-N(4))-methyltransferase</fullName>
    </alternativeName>
</protein>
<keyword evidence="12" id="KW-1185">Reference proteome</keyword>
<dbReference type="GO" id="GO:0008033">
    <property type="term" value="P:tRNA processing"/>
    <property type="evidence" value="ECO:0007669"/>
    <property type="project" value="UniProtKB-KW"/>
</dbReference>
<keyword evidence="4 11" id="KW-0808">Transferase</keyword>
<evidence type="ECO:0000256" key="1">
    <source>
        <dbReference type="ARBA" id="ARBA00008569"/>
    </source>
</evidence>
<dbReference type="AlphaFoldDB" id="A0A6A5ZAP2"/>